<dbReference type="Proteomes" id="UP001205566">
    <property type="component" value="Unassembled WGS sequence"/>
</dbReference>
<evidence type="ECO:0000313" key="3">
    <source>
        <dbReference type="EMBL" id="MCQ3828408.1"/>
    </source>
</evidence>
<reference evidence="3" key="1">
    <citation type="thesis" date="2020" institute="Technische Universitat Dresden" country="Dresden, Germany">
        <title>The Agarolytic System of Microbulbifer elongatus PORT2, Isolated from Batu Karas, Pangandaran West Java Indonesia.</title>
        <authorList>
            <person name="Anggraeni S.R."/>
        </authorList>
    </citation>
    <scope>NUCLEOTIDE SEQUENCE</scope>
    <source>
        <strain evidence="3">PORT2</strain>
    </source>
</reference>
<sequence>MNKRICDIYRSPRHDEMYLYVPKQEGLERVPEKLQELFGKPVHVTTLLITAERKLARADVDKVIHALQDQGYYLQMPPVVDDEMRAIAAQNSKLSRG</sequence>
<comment type="caution">
    <text evidence="3">The sequence shown here is derived from an EMBL/GenBank/DDBJ whole genome shotgun (WGS) entry which is preliminary data.</text>
</comment>
<evidence type="ECO:0000313" key="4">
    <source>
        <dbReference type="Proteomes" id="UP001205566"/>
    </source>
</evidence>
<dbReference type="PANTHER" id="PTHR38109:SF1">
    <property type="entry name" value="PROTEIN YCGL"/>
    <property type="match status" value="1"/>
</dbReference>
<dbReference type="EMBL" id="JACASI010000011">
    <property type="protein sequence ID" value="MCQ3828408.1"/>
    <property type="molecule type" value="Genomic_DNA"/>
</dbReference>
<dbReference type="Pfam" id="PF05166">
    <property type="entry name" value="YcgL"/>
    <property type="match status" value="1"/>
</dbReference>
<proteinExistence type="inferred from homology"/>
<evidence type="ECO:0000256" key="1">
    <source>
        <dbReference type="HAMAP-Rule" id="MF_01866"/>
    </source>
</evidence>
<dbReference type="InterPro" id="IPR027354">
    <property type="entry name" value="YcgL_dom"/>
</dbReference>
<dbReference type="RefSeq" id="WP_255873252.1">
    <property type="nucleotide sequence ID" value="NZ_JACASI010000011.1"/>
</dbReference>
<dbReference type="Gene3D" id="3.10.510.20">
    <property type="entry name" value="YcgL domain"/>
    <property type="match status" value="1"/>
</dbReference>
<dbReference type="InterPro" id="IPR038068">
    <property type="entry name" value="YcgL-like_sf"/>
</dbReference>
<keyword evidence="4" id="KW-1185">Reference proteome</keyword>
<dbReference type="HAMAP" id="MF_01866">
    <property type="entry name" value="UPF0745"/>
    <property type="match status" value="1"/>
</dbReference>
<feature type="domain" description="YcgL" evidence="2">
    <location>
        <begin position="4"/>
        <end position="88"/>
    </location>
</feature>
<dbReference type="PANTHER" id="PTHR38109">
    <property type="entry name" value="PROTEIN YCGL"/>
    <property type="match status" value="1"/>
</dbReference>
<dbReference type="SUPFAM" id="SSF160191">
    <property type="entry name" value="YcgL-like"/>
    <property type="match status" value="1"/>
</dbReference>
<protein>
    <recommendedName>
        <fullName evidence="1">YcgL domain-containing protein HXX02_03020</fullName>
    </recommendedName>
</protein>
<name>A0ABT1NX35_9GAMM</name>
<organism evidence="3 4">
    <name type="scientific">Microbulbifer elongatus</name>
    <dbReference type="NCBI Taxonomy" id="86173"/>
    <lineage>
        <taxon>Bacteria</taxon>
        <taxon>Pseudomonadati</taxon>
        <taxon>Pseudomonadota</taxon>
        <taxon>Gammaproteobacteria</taxon>
        <taxon>Cellvibrionales</taxon>
        <taxon>Microbulbiferaceae</taxon>
        <taxon>Microbulbifer</taxon>
    </lineage>
</organism>
<dbReference type="PROSITE" id="PS51648">
    <property type="entry name" value="YCGL"/>
    <property type="match status" value="1"/>
</dbReference>
<gene>
    <name evidence="3" type="ORF">HXX02_03020</name>
</gene>
<evidence type="ECO:0000259" key="2">
    <source>
        <dbReference type="PROSITE" id="PS51648"/>
    </source>
</evidence>
<accession>A0ABT1NX35</accession>